<dbReference type="Pfam" id="PF03298">
    <property type="entry name" value="Stanniocalcin"/>
    <property type="match status" value="1"/>
</dbReference>
<dbReference type="PANTHER" id="PTHR11245">
    <property type="entry name" value="STANNIOCALCIN"/>
    <property type="match status" value="1"/>
</dbReference>
<dbReference type="GO" id="GO:0005179">
    <property type="term" value="F:hormone activity"/>
    <property type="evidence" value="ECO:0007669"/>
    <property type="project" value="UniProtKB-KW"/>
</dbReference>
<evidence type="ECO:0000313" key="4">
    <source>
        <dbReference type="Proteomes" id="UP000440498"/>
    </source>
</evidence>
<dbReference type="GO" id="GO:0005615">
    <property type="term" value="C:extracellular space"/>
    <property type="evidence" value="ECO:0007669"/>
    <property type="project" value="TreeGrafter"/>
</dbReference>
<keyword evidence="1" id="KW-0372">Hormone</keyword>
<sequence>MEHDYLNSYSTALIQRFNQGRMKMSNWFRCVLFIFVIFCEKYALAQCVNSATPSCGVYTQCFAKYCNCSTSSSEYFISYGKNYCERFLGNTKFSKEGEKWRNATLVCLQEAIVPHLEITEPVKACDCPAMRKVAIDSHVGCYTQPSNSICNLPTEDLVEIGKIVALKDIFSKEGWDTMKQIAAKCKTTAGSADKRDRWDTMSKALNAY</sequence>
<dbReference type="Proteomes" id="UP000440498">
    <property type="component" value="Unassembled WGS sequence"/>
</dbReference>
<accession>A0A6A7N1U3</accession>
<evidence type="ECO:0000256" key="2">
    <source>
        <dbReference type="ARBA" id="ARBA00023157"/>
    </source>
</evidence>
<reference evidence="3 4" key="1">
    <citation type="submission" date="2019-10" db="EMBL/GenBank/DDBJ databases">
        <title>Two novel species isolated from a subtropical stream in China.</title>
        <authorList>
            <person name="Lu H."/>
        </authorList>
    </citation>
    <scope>NUCLEOTIDE SEQUENCE [LARGE SCALE GENOMIC DNA]</scope>
    <source>
        <strain evidence="3 4">FT29W</strain>
    </source>
</reference>
<dbReference type="AlphaFoldDB" id="A0A6A7N1U3"/>
<keyword evidence="4" id="KW-1185">Reference proteome</keyword>
<proteinExistence type="predicted"/>
<gene>
    <name evidence="3" type="ORF">GEV02_12265</name>
</gene>
<keyword evidence="2" id="KW-1015">Disulfide bond</keyword>
<dbReference type="PANTHER" id="PTHR11245:SF6">
    <property type="entry name" value="DUF19 DOMAIN-CONTAINING PROTEIN"/>
    <property type="match status" value="1"/>
</dbReference>
<name>A0A6A7N1U3_9BURK</name>
<dbReference type="InterPro" id="IPR004978">
    <property type="entry name" value="Stanniocalcin"/>
</dbReference>
<protein>
    <submittedName>
        <fullName evidence="3">Uncharacterized protein</fullName>
    </submittedName>
</protein>
<dbReference type="EMBL" id="WHUG01000004">
    <property type="protein sequence ID" value="MQA38931.1"/>
    <property type="molecule type" value="Genomic_DNA"/>
</dbReference>
<evidence type="ECO:0000313" key="3">
    <source>
        <dbReference type="EMBL" id="MQA38931.1"/>
    </source>
</evidence>
<evidence type="ECO:0000256" key="1">
    <source>
        <dbReference type="ARBA" id="ARBA00022702"/>
    </source>
</evidence>
<comment type="caution">
    <text evidence="3">The sequence shown here is derived from an EMBL/GenBank/DDBJ whole genome shotgun (WGS) entry which is preliminary data.</text>
</comment>
<organism evidence="3 4">
    <name type="scientific">Rugamonas aquatica</name>
    <dbReference type="NCBI Taxonomy" id="2743357"/>
    <lineage>
        <taxon>Bacteria</taxon>
        <taxon>Pseudomonadati</taxon>
        <taxon>Pseudomonadota</taxon>
        <taxon>Betaproteobacteria</taxon>
        <taxon>Burkholderiales</taxon>
        <taxon>Oxalobacteraceae</taxon>
        <taxon>Telluria group</taxon>
        <taxon>Rugamonas</taxon>
    </lineage>
</organism>
<dbReference type="GO" id="GO:0006874">
    <property type="term" value="P:intracellular calcium ion homeostasis"/>
    <property type="evidence" value="ECO:0007669"/>
    <property type="project" value="TreeGrafter"/>
</dbReference>